<evidence type="ECO:0000256" key="7">
    <source>
        <dbReference type="ARBA" id="ARBA00049244"/>
    </source>
</evidence>
<dbReference type="KEGG" id="aace:A0U92_00280"/>
<name>A0A1U9KK78_ACEAC</name>
<organism evidence="8 9">
    <name type="scientific">Acetobacter aceti</name>
    <dbReference type="NCBI Taxonomy" id="435"/>
    <lineage>
        <taxon>Bacteria</taxon>
        <taxon>Pseudomonadati</taxon>
        <taxon>Pseudomonadota</taxon>
        <taxon>Alphaproteobacteria</taxon>
        <taxon>Acetobacterales</taxon>
        <taxon>Acetobacteraceae</taxon>
        <taxon>Acetobacter</taxon>
        <taxon>Acetobacter subgen. Acetobacter</taxon>
    </lineage>
</organism>
<evidence type="ECO:0000256" key="2">
    <source>
        <dbReference type="ARBA" id="ARBA00022679"/>
    </source>
</evidence>
<dbReference type="SUPFAM" id="SSF52540">
    <property type="entry name" value="P-loop containing nucleoside triphosphate hydrolases"/>
    <property type="match status" value="1"/>
</dbReference>
<dbReference type="GO" id="GO:0003887">
    <property type="term" value="F:DNA-directed DNA polymerase activity"/>
    <property type="evidence" value="ECO:0007669"/>
    <property type="project" value="UniProtKB-KW"/>
</dbReference>
<dbReference type="EMBL" id="CP014692">
    <property type="protein sequence ID" value="AQS86158.1"/>
    <property type="molecule type" value="Genomic_DNA"/>
</dbReference>
<comment type="similarity">
    <text evidence="6">Belongs to the DNA polymerase HolA subunit family.</text>
</comment>
<dbReference type="PANTHER" id="PTHR34388">
    <property type="entry name" value="DNA POLYMERASE III SUBUNIT DELTA"/>
    <property type="match status" value="1"/>
</dbReference>
<dbReference type="NCBIfam" id="TIGR01128">
    <property type="entry name" value="holA"/>
    <property type="match status" value="1"/>
</dbReference>
<evidence type="ECO:0000256" key="5">
    <source>
        <dbReference type="ARBA" id="ARBA00022932"/>
    </source>
</evidence>
<dbReference type="Gene3D" id="1.20.272.10">
    <property type="match status" value="1"/>
</dbReference>
<dbReference type="InterPro" id="IPR027417">
    <property type="entry name" value="P-loop_NTPase"/>
</dbReference>
<dbReference type="Gene3D" id="3.40.50.300">
    <property type="entry name" value="P-loop containing nucleotide triphosphate hydrolases"/>
    <property type="match status" value="1"/>
</dbReference>
<dbReference type="GO" id="GO:0009360">
    <property type="term" value="C:DNA polymerase III complex"/>
    <property type="evidence" value="ECO:0007669"/>
    <property type="project" value="TreeGrafter"/>
</dbReference>
<dbReference type="RefSeq" id="WP_077814161.1">
    <property type="nucleotide sequence ID" value="NZ_CP014692.1"/>
</dbReference>
<evidence type="ECO:0000256" key="4">
    <source>
        <dbReference type="ARBA" id="ARBA00022705"/>
    </source>
</evidence>
<sequence>MKIDARSVGKVLAAPDNWRFVLLHGDDSGLIREHAAALTRRSAGSLDDPFRVSLLARDDHARFEEEATALSLDGGRRVVWVREATDGLATAVASLLDSPANSLIILEAGALPARGKLRKLAETRPDSASIGCYPEEGRALESSVRRMLEERQVRISSEALGWLAGRLGADRAGVRNEVEKLALYAGENGELHLDDLMLCIGDSGSASVDDAVFLAMEGDKAGADLALERALSEGANPVAMARVLLSHIGRLRRVKAELELGQSRMDAMKTLRPPVFFKKQQAFERALDTWSLPALLDLARRTQAFEFACKQTGSMDVLLCRRHLAGIAARAAANRRRS</sequence>
<dbReference type="Gene3D" id="1.10.8.60">
    <property type="match status" value="1"/>
</dbReference>
<dbReference type="GO" id="GO:0003677">
    <property type="term" value="F:DNA binding"/>
    <property type="evidence" value="ECO:0007669"/>
    <property type="project" value="InterPro"/>
</dbReference>
<evidence type="ECO:0000256" key="1">
    <source>
        <dbReference type="ARBA" id="ARBA00012417"/>
    </source>
</evidence>
<dbReference type="Proteomes" id="UP000188937">
    <property type="component" value="Chromosome"/>
</dbReference>
<gene>
    <name evidence="8" type="ORF">A0U92_00280</name>
</gene>
<dbReference type="AlphaFoldDB" id="A0A1U9KK78"/>
<dbReference type="InterPro" id="IPR008921">
    <property type="entry name" value="DNA_pol3_clamp-load_cplx_C"/>
</dbReference>
<evidence type="ECO:0000256" key="3">
    <source>
        <dbReference type="ARBA" id="ARBA00022695"/>
    </source>
</evidence>
<keyword evidence="4" id="KW-0235">DNA replication</keyword>
<dbReference type="InterPro" id="IPR005790">
    <property type="entry name" value="DNA_polIII_delta"/>
</dbReference>
<evidence type="ECO:0000313" key="9">
    <source>
        <dbReference type="Proteomes" id="UP000188937"/>
    </source>
</evidence>
<dbReference type="EC" id="2.7.7.7" evidence="1"/>
<dbReference type="PANTHER" id="PTHR34388:SF1">
    <property type="entry name" value="DNA POLYMERASE III SUBUNIT DELTA"/>
    <property type="match status" value="1"/>
</dbReference>
<evidence type="ECO:0000313" key="8">
    <source>
        <dbReference type="EMBL" id="AQS86158.1"/>
    </source>
</evidence>
<dbReference type="STRING" id="435.A0U92_00280"/>
<dbReference type="GO" id="GO:0006261">
    <property type="term" value="P:DNA-templated DNA replication"/>
    <property type="evidence" value="ECO:0007669"/>
    <property type="project" value="TreeGrafter"/>
</dbReference>
<dbReference type="eggNOG" id="COG1466">
    <property type="taxonomic scope" value="Bacteria"/>
</dbReference>
<evidence type="ECO:0000256" key="6">
    <source>
        <dbReference type="ARBA" id="ARBA00034754"/>
    </source>
</evidence>
<comment type="catalytic activity">
    <reaction evidence="7">
        <text>DNA(n) + a 2'-deoxyribonucleoside 5'-triphosphate = DNA(n+1) + diphosphate</text>
        <dbReference type="Rhea" id="RHEA:22508"/>
        <dbReference type="Rhea" id="RHEA-COMP:17339"/>
        <dbReference type="Rhea" id="RHEA-COMP:17340"/>
        <dbReference type="ChEBI" id="CHEBI:33019"/>
        <dbReference type="ChEBI" id="CHEBI:61560"/>
        <dbReference type="ChEBI" id="CHEBI:173112"/>
        <dbReference type="EC" id="2.7.7.7"/>
    </reaction>
</comment>
<proteinExistence type="inferred from homology"/>
<keyword evidence="2" id="KW-0808">Transferase</keyword>
<keyword evidence="3" id="KW-0548">Nucleotidyltransferase</keyword>
<dbReference type="SUPFAM" id="SSF48019">
    <property type="entry name" value="post-AAA+ oligomerization domain-like"/>
    <property type="match status" value="1"/>
</dbReference>
<keyword evidence="9" id="KW-1185">Reference proteome</keyword>
<protein>
    <recommendedName>
        <fullName evidence="1">DNA-directed DNA polymerase</fullName>
        <ecNumber evidence="1">2.7.7.7</ecNumber>
    </recommendedName>
</protein>
<dbReference type="OrthoDB" id="9804983at2"/>
<reference evidence="8 9" key="1">
    <citation type="submission" date="2016-03" db="EMBL/GenBank/DDBJ databases">
        <title>Acetic acid bacteria sequencing.</title>
        <authorList>
            <person name="Brandt J."/>
            <person name="Jakob F."/>
            <person name="Vogel R.F."/>
        </authorList>
    </citation>
    <scope>NUCLEOTIDE SEQUENCE [LARGE SCALE GENOMIC DNA]</scope>
    <source>
        <strain evidence="8 9">TMW2.1153</strain>
    </source>
</reference>
<accession>A0A1U9KK78</accession>
<keyword evidence="5" id="KW-0239">DNA-directed DNA polymerase</keyword>